<evidence type="ECO:0000256" key="7">
    <source>
        <dbReference type="ARBA" id="ARBA00023136"/>
    </source>
</evidence>
<keyword evidence="6 8" id="KW-1133">Transmembrane helix</keyword>
<dbReference type="GO" id="GO:0016763">
    <property type="term" value="F:pentosyltransferase activity"/>
    <property type="evidence" value="ECO:0007669"/>
    <property type="project" value="TreeGrafter"/>
</dbReference>
<evidence type="ECO:0000256" key="5">
    <source>
        <dbReference type="ARBA" id="ARBA00022692"/>
    </source>
</evidence>
<feature type="transmembrane region" description="Helical" evidence="8">
    <location>
        <begin position="271"/>
        <end position="292"/>
    </location>
</feature>
<keyword evidence="2" id="KW-1003">Cell membrane</keyword>
<sequence>MASHAKAIAAQRAWQPEVAGWSASLERPLTQALILLLAAWLLRAATFGHPNFFLDEAFYFAAGIEMSQGAIPFVDIWDRKPWGHFALFAGLAAISHDPIVYQIAATAFAAATAFFIARLAAPIAGGWAAMASGLAYLFYLPIFSGAGGQSPVFYNAFIAASALLVWKGREGGGWQTPFAMLFAGIAITIKTSAVFDGIALGLVALWFCWQRHSSKTRVLERAIFWAIIGAAPSLIIASGYWMSGHWTEFWQAMALSNLDKSYGMASSWERALTMATRIAPLALLAVASWQVWRERQETALLLAWVAAAIVGLIAIPNFYAHYALPLLMPLCVLAAPFFARLPVGPVAIGTLGVMSLWMAPANSFEQARAAKSALSELAYAVDTHGGEHGVLNYDGPMMLHAATGTRPLTPLMFGPHLSHEPEANVSHLDTSAEVARVLALKPGIVVMAPEERHLPSNKETRSMVLDYIAANCREVARVSMPMRYRADDIAVYGDCARP</sequence>
<feature type="transmembrane region" description="Helical" evidence="8">
    <location>
        <begin position="98"/>
        <end position="117"/>
    </location>
</feature>
<keyword evidence="7 8" id="KW-0472">Membrane</keyword>
<keyword evidence="5 8" id="KW-0812">Transmembrane</keyword>
<keyword evidence="10" id="KW-1185">Reference proteome</keyword>
<keyword evidence="3" id="KW-0328">Glycosyltransferase</keyword>
<dbReference type="GO" id="GO:0009103">
    <property type="term" value="P:lipopolysaccharide biosynthetic process"/>
    <property type="evidence" value="ECO:0007669"/>
    <property type="project" value="UniProtKB-ARBA"/>
</dbReference>
<name>A0A850HAY5_9SPHN</name>
<keyword evidence="4" id="KW-0808">Transferase</keyword>
<feature type="transmembrane region" description="Helical" evidence="8">
    <location>
        <begin position="339"/>
        <end position="359"/>
    </location>
</feature>
<evidence type="ECO:0000313" key="9">
    <source>
        <dbReference type="EMBL" id="NVE94141.1"/>
    </source>
</evidence>
<evidence type="ECO:0000256" key="1">
    <source>
        <dbReference type="ARBA" id="ARBA00004651"/>
    </source>
</evidence>
<evidence type="ECO:0000256" key="3">
    <source>
        <dbReference type="ARBA" id="ARBA00022676"/>
    </source>
</evidence>
<feature type="transmembrane region" description="Helical" evidence="8">
    <location>
        <begin position="181"/>
        <end position="209"/>
    </location>
</feature>
<dbReference type="PANTHER" id="PTHR33908:SF11">
    <property type="entry name" value="MEMBRANE PROTEIN"/>
    <property type="match status" value="1"/>
</dbReference>
<dbReference type="AlphaFoldDB" id="A0A850HAY5"/>
<dbReference type="GO" id="GO:0005886">
    <property type="term" value="C:plasma membrane"/>
    <property type="evidence" value="ECO:0007669"/>
    <property type="project" value="UniProtKB-SubCell"/>
</dbReference>
<accession>A0A850HAY5</accession>
<comment type="subcellular location">
    <subcellularLocation>
        <location evidence="1">Cell membrane</location>
        <topology evidence="1">Multi-pass membrane protein</topology>
    </subcellularLocation>
</comment>
<feature type="transmembrane region" description="Helical" evidence="8">
    <location>
        <begin position="221"/>
        <end position="242"/>
    </location>
</feature>
<evidence type="ECO:0000256" key="4">
    <source>
        <dbReference type="ARBA" id="ARBA00022679"/>
    </source>
</evidence>
<evidence type="ECO:0008006" key="11">
    <source>
        <dbReference type="Google" id="ProtNLM"/>
    </source>
</evidence>
<dbReference type="EMBL" id="JABWTA010000001">
    <property type="protein sequence ID" value="NVE94141.1"/>
    <property type="molecule type" value="Genomic_DNA"/>
</dbReference>
<dbReference type="RefSeq" id="WP_176272453.1">
    <property type="nucleotide sequence ID" value="NZ_JABWTA010000001.1"/>
</dbReference>
<evidence type="ECO:0000256" key="8">
    <source>
        <dbReference type="SAM" id="Phobius"/>
    </source>
</evidence>
<organism evidence="9 10">
    <name type="scientific">Altererythrobacter lutimaris</name>
    <dbReference type="NCBI Taxonomy" id="2743979"/>
    <lineage>
        <taxon>Bacteria</taxon>
        <taxon>Pseudomonadati</taxon>
        <taxon>Pseudomonadota</taxon>
        <taxon>Alphaproteobacteria</taxon>
        <taxon>Sphingomonadales</taxon>
        <taxon>Erythrobacteraceae</taxon>
        <taxon>Altererythrobacter</taxon>
    </lineage>
</organism>
<dbReference type="InterPro" id="IPR050297">
    <property type="entry name" value="LipidA_mod_glycosyltrf_83"/>
</dbReference>
<feature type="transmembrane region" description="Helical" evidence="8">
    <location>
        <begin position="123"/>
        <end position="140"/>
    </location>
</feature>
<proteinExistence type="predicted"/>
<evidence type="ECO:0000256" key="6">
    <source>
        <dbReference type="ARBA" id="ARBA00022989"/>
    </source>
</evidence>
<dbReference type="PANTHER" id="PTHR33908">
    <property type="entry name" value="MANNOSYLTRANSFERASE YKCB-RELATED"/>
    <property type="match status" value="1"/>
</dbReference>
<protein>
    <recommendedName>
        <fullName evidence="11">Glycosyltransferase RgtA/B/C/D-like domain-containing protein</fullName>
    </recommendedName>
</protein>
<feature type="transmembrane region" description="Helical" evidence="8">
    <location>
        <begin position="32"/>
        <end position="52"/>
    </location>
</feature>
<feature type="transmembrane region" description="Helical" evidence="8">
    <location>
        <begin position="299"/>
        <end position="319"/>
    </location>
</feature>
<evidence type="ECO:0000313" key="10">
    <source>
        <dbReference type="Proteomes" id="UP000546031"/>
    </source>
</evidence>
<dbReference type="Proteomes" id="UP000546031">
    <property type="component" value="Unassembled WGS sequence"/>
</dbReference>
<gene>
    <name evidence="9" type="ORF">HUO12_04430</name>
</gene>
<comment type="caution">
    <text evidence="9">The sequence shown here is derived from an EMBL/GenBank/DDBJ whole genome shotgun (WGS) entry which is preliminary data.</text>
</comment>
<reference evidence="9 10" key="1">
    <citation type="submission" date="2020-06" db="EMBL/GenBank/DDBJ databases">
        <title>Altererythrobacter lutimaris sp. nov., a marine bacterium isolated from a tidal flat.</title>
        <authorList>
            <person name="Kim D."/>
            <person name="Yoo Y."/>
            <person name="Kim J.-J."/>
        </authorList>
    </citation>
    <scope>NUCLEOTIDE SEQUENCE [LARGE SCALE GENOMIC DNA]</scope>
    <source>
        <strain evidence="9 10">JGD-16</strain>
    </source>
</reference>
<evidence type="ECO:0000256" key="2">
    <source>
        <dbReference type="ARBA" id="ARBA00022475"/>
    </source>
</evidence>